<feature type="chain" id="PRO_5046626258" evidence="1">
    <location>
        <begin position="31"/>
        <end position="190"/>
    </location>
</feature>
<dbReference type="RefSeq" id="WP_273598503.1">
    <property type="nucleotide sequence ID" value="NZ_JAQQXT010000001.1"/>
</dbReference>
<evidence type="ECO:0000313" key="2">
    <source>
        <dbReference type="EMBL" id="MDC8770001.1"/>
    </source>
</evidence>
<name>A0ABT5K7R3_9BURK</name>
<sequence>MNKFHHYKFRNLAATATLAAALLASAATQAASVNIDVSGAQSINLQGEAGNTVWLVDVGANALLSSLDWTLQLSAFAPSSLGDMQVSFGSSSGLDAITLSPALGDNLSGNGSYAGALDMSPYGIAAGADGLLRIEFSEAYKDAADGVAEGQWLSGSLGLGVTAAVPEPANAALAALGLGLLFAWRRLRAK</sequence>
<keyword evidence="1" id="KW-0732">Signal</keyword>
<dbReference type="EMBL" id="JAQQXT010000001">
    <property type="protein sequence ID" value="MDC8770001.1"/>
    <property type="molecule type" value="Genomic_DNA"/>
</dbReference>
<accession>A0ABT5K7R3</accession>
<evidence type="ECO:0000313" key="3">
    <source>
        <dbReference type="Proteomes" id="UP001221189"/>
    </source>
</evidence>
<keyword evidence="3" id="KW-1185">Reference proteome</keyword>
<proteinExistence type="predicted"/>
<protein>
    <submittedName>
        <fullName evidence="2">PEP-CTERM sorting domain-containing protein</fullName>
    </submittedName>
</protein>
<comment type="caution">
    <text evidence="2">The sequence shown here is derived from an EMBL/GenBank/DDBJ whole genome shotgun (WGS) entry which is preliminary data.</text>
</comment>
<organism evidence="2 3">
    <name type="scientific">Roseateles albus</name>
    <dbReference type="NCBI Taxonomy" id="2987525"/>
    <lineage>
        <taxon>Bacteria</taxon>
        <taxon>Pseudomonadati</taxon>
        <taxon>Pseudomonadota</taxon>
        <taxon>Betaproteobacteria</taxon>
        <taxon>Burkholderiales</taxon>
        <taxon>Sphaerotilaceae</taxon>
        <taxon>Roseateles</taxon>
    </lineage>
</organism>
<dbReference type="Proteomes" id="UP001221189">
    <property type="component" value="Unassembled WGS sequence"/>
</dbReference>
<gene>
    <name evidence="2" type="ORF">PRZ03_00350</name>
</gene>
<evidence type="ECO:0000256" key="1">
    <source>
        <dbReference type="SAM" id="SignalP"/>
    </source>
</evidence>
<reference evidence="2 3" key="1">
    <citation type="submission" date="2022-10" db="EMBL/GenBank/DDBJ databases">
        <title>Paucibacter sp. hw1 Genome sequencing.</title>
        <authorList>
            <person name="Park S."/>
        </authorList>
    </citation>
    <scope>NUCLEOTIDE SEQUENCE [LARGE SCALE GENOMIC DNA]</scope>
    <source>
        <strain evidence="3">hw1</strain>
    </source>
</reference>
<feature type="signal peptide" evidence="1">
    <location>
        <begin position="1"/>
        <end position="30"/>
    </location>
</feature>